<organism evidence="1">
    <name type="scientific">hydrothermal vent metagenome</name>
    <dbReference type="NCBI Taxonomy" id="652676"/>
    <lineage>
        <taxon>unclassified sequences</taxon>
        <taxon>metagenomes</taxon>
        <taxon>ecological metagenomes</taxon>
    </lineage>
</organism>
<dbReference type="EMBL" id="UOEW01000323">
    <property type="protein sequence ID" value="VAW41759.1"/>
    <property type="molecule type" value="Genomic_DNA"/>
</dbReference>
<reference evidence="1" key="1">
    <citation type="submission" date="2018-06" db="EMBL/GenBank/DDBJ databases">
        <authorList>
            <person name="Zhirakovskaya E."/>
        </authorList>
    </citation>
    <scope>NUCLEOTIDE SEQUENCE</scope>
</reference>
<evidence type="ECO:0000313" key="1">
    <source>
        <dbReference type="EMBL" id="VAW41759.1"/>
    </source>
</evidence>
<dbReference type="AlphaFoldDB" id="A0A3B0VXW0"/>
<accession>A0A3B0VXW0</accession>
<sequence>MTKMRKTHPLKTKAQVALEAMTKSIHPISHLFYIGYPQGGTPYGSFII</sequence>
<protein>
    <submittedName>
        <fullName evidence="1">Uncharacterized protein</fullName>
    </submittedName>
</protein>
<proteinExistence type="predicted"/>
<gene>
    <name evidence="1" type="ORF">MNBD_GAMMA01-1444</name>
</gene>
<name>A0A3B0VXW0_9ZZZZ</name>